<keyword evidence="1" id="KW-1133">Transmembrane helix</keyword>
<protein>
    <recommendedName>
        <fullName evidence="4">DUF4126 domain-containing protein</fullName>
    </recommendedName>
</protein>
<evidence type="ECO:0000313" key="3">
    <source>
        <dbReference type="Proteomes" id="UP000045978"/>
    </source>
</evidence>
<gene>
    <name evidence="2" type="ORF">XTPLMG730_3619</name>
</gene>
<organism evidence="2 3">
    <name type="scientific">Xanthomonas graminis pv. phlei</name>
    <dbReference type="NCBI Taxonomy" id="487906"/>
    <lineage>
        <taxon>Bacteria</taxon>
        <taxon>Pseudomonadati</taxon>
        <taxon>Pseudomonadota</taxon>
        <taxon>Gammaproteobacteria</taxon>
        <taxon>Lysobacterales</taxon>
        <taxon>Lysobacteraceae</taxon>
        <taxon>Xanthomonas</taxon>
        <taxon>Xanthomonas translucens group</taxon>
        <taxon>Xanthomonas graminis</taxon>
    </lineage>
</organism>
<evidence type="ECO:0008006" key="4">
    <source>
        <dbReference type="Google" id="ProtNLM"/>
    </source>
</evidence>
<feature type="transmembrane region" description="Helical" evidence="1">
    <location>
        <begin position="132"/>
        <end position="153"/>
    </location>
</feature>
<evidence type="ECO:0000256" key="1">
    <source>
        <dbReference type="SAM" id="Phobius"/>
    </source>
</evidence>
<keyword evidence="1" id="KW-0472">Membrane</keyword>
<keyword evidence="1" id="KW-0812">Transmembrane</keyword>
<feature type="transmembrane region" description="Helical" evidence="1">
    <location>
        <begin position="98"/>
        <end position="120"/>
    </location>
</feature>
<accession>A0A0K3A8E0</accession>
<reference evidence="2 3" key="1">
    <citation type="submission" date="2015-07" db="EMBL/GenBank/DDBJ databases">
        <authorList>
            <person name="Noorani M."/>
        </authorList>
    </citation>
    <scope>NUCLEOTIDE SEQUENCE [LARGE SCALE GENOMIC DNA]</scope>
    <source>
        <strain evidence="2">LMG730</strain>
    </source>
</reference>
<sequence length="154" mass="15431">MSLLVVALLIGIVAGLRAMTAPAVVSWAASLGVLPLVGTPLAFLGWRFTPWIVSLLAVGELVTDQLPGTPSRKVPLQFGTRIVMGALCGAAVGMGGGLWVAAMVAGALGAVLGTYGGAAARAAMARRFGRDLPAALLEDAAAIGLGVLAMALLR</sequence>
<dbReference type="AlphaFoldDB" id="A0A0K3A8E0"/>
<dbReference type="RefSeq" id="WP_053839434.1">
    <property type="nucleotide sequence ID" value="NZ_CP076251.1"/>
</dbReference>
<dbReference type="EMBL" id="CXOJ01000104">
    <property type="protein sequence ID" value="CTP92799.1"/>
    <property type="molecule type" value="Genomic_DNA"/>
</dbReference>
<dbReference type="Proteomes" id="UP000045978">
    <property type="component" value="Unassembled WGS sequence"/>
</dbReference>
<name>A0A0K3A8E0_9XANT</name>
<evidence type="ECO:0000313" key="2">
    <source>
        <dbReference type="EMBL" id="CTP92799.1"/>
    </source>
</evidence>
<proteinExistence type="predicted"/>